<comment type="caution">
    <text evidence="1">The sequence shown here is derived from an EMBL/GenBank/DDBJ whole genome shotgun (WGS) entry which is preliminary data.</text>
</comment>
<keyword evidence="2" id="KW-1185">Reference proteome</keyword>
<accession>A0A4S3M7J8</accession>
<evidence type="ECO:0008006" key="3">
    <source>
        <dbReference type="Google" id="ProtNLM"/>
    </source>
</evidence>
<evidence type="ECO:0000313" key="1">
    <source>
        <dbReference type="EMBL" id="THD73330.1"/>
    </source>
</evidence>
<organism evidence="1 2">
    <name type="scientific">Thalassobius vesicularis</name>
    <dbReference type="NCBI Taxonomy" id="1294297"/>
    <lineage>
        <taxon>Bacteria</taxon>
        <taxon>Pseudomonadati</taxon>
        <taxon>Pseudomonadota</taxon>
        <taxon>Alphaproteobacteria</taxon>
        <taxon>Rhodobacterales</taxon>
        <taxon>Roseobacteraceae</taxon>
        <taxon>Thalassovita</taxon>
    </lineage>
</organism>
<dbReference type="RefSeq" id="WP_136339459.1">
    <property type="nucleotide sequence ID" value="NZ_SSMD01000005.1"/>
</dbReference>
<sequence length="257" mass="28764">MKVVYCAYGAAKYADQLAQSVRSLKAWHPEARIVVWSSADFTQNLWNLPVEVVVSPVAERPSDWHDPLMKLRAIADQAAQAEPFLYLDTDTFIAGPLDEAWKLLSDYDCLGVHSPIPDQRGFLVLPPAPGLTRPDPAVFPEWNGGVLFFSGRDGAQRIARNWLVWQEKMIPGGGDQWTLAQALWSSGARLHALPNTWNCRLPASPSVYGAVKILHDDHPDLASVSEIINQEQRLRRIVRDGETYVLAHDLTDGRRCF</sequence>
<name>A0A4S3M7J8_9RHOB</name>
<dbReference type="InterPro" id="IPR029044">
    <property type="entry name" value="Nucleotide-diphossugar_trans"/>
</dbReference>
<dbReference type="SUPFAM" id="SSF53448">
    <property type="entry name" value="Nucleotide-diphospho-sugar transferases"/>
    <property type="match status" value="1"/>
</dbReference>
<reference evidence="1 2" key="1">
    <citation type="submission" date="2019-04" db="EMBL/GenBank/DDBJ databases">
        <title>Draft genome sequence of Youngimonas vesicularis.</title>
        <authorList>
            <person name="Hameed A."/>
        </authorList>
    </citation>
    <scope>NUCLEOTIDE SEQUENCE [LARGE SCALE GENOMIC DNA]</scope>
    <source>
        <strain evidence="1 2">CC-AMW-E</strain>
    </source>
</reference>
<dbReference type="Gene3D" id="3.90.550.10">
    <property type="entry name" value="Spore Coat Polysaccharide Biosynthesis Protein SpsA, Chain A"/>
    <property type="match status" value="1"/>
</dbReference>
<protein>
    <recommendedName>
        <fullName evidence="3">Nucleotide-diphospho-sugar transferase domain-containing protein</fullName>
    </recommendedName>
</protein>
<dbReference type="EMBL" id="SSMD01000005">
    <property type="protein sequence ID" value="THD73330.1"/>
    <property type="molecule type" value="Genomic_DNA"/>
</dbReference>
<proteinExistence type="predicted"/>
<dbReference type="Proteomes" id="UP000306113">
    <property type="component" value="Unassembled WGS sequence"/>
</dbReference>
<gene>
    <name evidence="1" type="ORF">E7681_11575</name>
</gene>
<dbReference type="OrthoDB" id="181606at2"/>
<evidence type="ECO:0000313" key="2">
    <source>
        <dbReference type="Proteomes" id="UP000306113"/>
    </source>
</evidence>
<dbReference type="AlphaFoldDB" id="A0A4S3M7J8"/>